<dbReference type="Pfam" id="PF08012">
    <property type="entry name" value="DUF1702"/>
    <property type="match status" value="1"/>
</dbReference>
<evidence type="ECO:0000313" key="1">
    <source>
        <dbReference type="EMBL" id="MFC3448591.1"/>
    </source>
</evidence>
<comment type="caution">
    <text evidence="1">The sequence shown here is derived from an EMBL/GenBank/DDBJ whole genome shotgun (WGS) entry which is preliminary data.</text>
</comment>
<reference evidence="2" key="1">
    <citation type="journal article" date="2019" name="Int. J. Syst. Evol. Microbiol.">
        <title>The Global Catalogue of Microorganisms (GCM) 10K type strain sequencing project: providing services to taxonomists for standard genome sequencing and annotation.</title>
        <authorList>
            <consortium name="The Broad Institute Genomics Platform"/>
            <consortium name="The Broad Institute Genome Sequencing Center for Infectious Disease"/>
            <person name="Wu L."/>
            <person name="Ma J."/>
        </authorList>
    </citation>
    <scope>NUCLEOTIDE SEQUENCE [LARGE SCALE GENOMIC DNA]</scope>
    <source>
        <strain evidence="2">CGMCC 4.7676</strain>
    </source>
</reference>
<protein>
    <submittedName>
        <fullName evidence="1">DUF1702 family protein</fullName>
    </submittedName>
</protein>
<evidence type="ECO:0000313" key="2">
    <source>
        <dbReference type="Proteomes" id="UP001595645"/>
    </source>
</evidence>
<name>A0ABV7NSV7_9PSEU</name>
<dbReference type="EMBL" id="JBHRWK010000007">
    <property type="protein sequence ID" value="MFC3448591.1"/>
    <property type="molecule type" value="Genomic_DNA"/>
</dbReference>
<sequence length="309" mass="33450">MRIYSERATRIVRLPMGLADFGKRGFRTDRRDARHALETHARSFLNGFNLAVGHWRAPHAELARIPDEERGFAYEGAAMHAAVCDSVTLGRAGALRALLDGEGDGYVHLIHVGYGWGRALLRLPPSVPATPLLRWLALDGAGFAETFFGGKAASRRRCGKRPSEHWAARVAGSGRALWFAESADVGGVVRTIETMPAPARPQLWAGIGLAACYAGCSDEPGLTRLAEASGADRSHFEQGALFAIAARFRARIVPEQTELACKHLFAVDPGTAAAWTDEAAAGLTENPELAAYTEWKARLRGIAVTRRRS</sequence>
<organism evidence="1 2">
    <name type="scientific">Amycolatopsis speibonae</name>
    <dbReference type="NCBI Taxonomy" id="1450224"/>
    <lineage>
        <taxon>Bacteria</taxon>
        <taxon>Bacillati</taxon>
        <taxon>Actinomycetota</taxon>
        <taxon>Actinomycetes</taxon>
        <taxon>Pseudonocardiales</taxon>
        <taxon>Pseudonocardiaceae</taxon>
        <taxon>Amycolatopsis</taxon>
    </lineage>
</organism>
<dbReference type="InterPro" id="IPR012964">
    <property type="entry name" value="DUF1702"/>
</dbReference>
<accession>A0ABV7NSV7</accession>
<keyword evidence="2" id="KW-1185">Reference proteome</keyword>
<gene>
    <name evidence="1" type="ORF">ACFOSH_04010</name>
</gene>
<proteinExistence type="predicted"/>
<dbReference type="RefSeq" id="WP_378237264.1">
    <property type="nucleotide sequence ID" value="NZ_JBHRWK010000007.1"/>
</dbReference>
<dbReference type="Proteomes" id="UP001595645">
    <property type="component" value="Unassembled WGS sequence"/>
</dbReference>